<name>A0A433SNW5_ELYCH</name>
<dbReference type="InterPro" id="IPR052954">
    <property type="entry name" value="GPCR-Ligand_Int"/>
</dbReference>
<evidence type="ECO:0000256" key="1">
    <source>
        <dbReference type="SAM" id="Phobius"/>
    </source>
</evidence>
<evidence type="ECO:0008006" key="4">
    <source>
        <dbReference type="Google" id="ProtNLM"/>
    </source>
</evidence>
<comment type="caution">
    <text evidence="2">The sequence shown here is derived from an EMBL/GenBank/DDBJ whole genome shotgun (WGS) entry which is preliminary data.</text>
</comment>
<proteinExistence type="predicted"/>
<keyword evidence="3" id="KW-1185">Reference proteome</keyword>
<dbReference type="STRING" id="188477.A0A433SNW5"/>
<gene>
    <name evidence="2" type="ORF">EGW08_021317</name>
</gene>
<accession>A0A433SNW5</accession>
<dbReference type="Proteomes" id="UP000271974">
    <property type="component" value="Unassembled WGS sequence"/>
</dbReference>
<dbReference type="AlphaFoldDB" id="A0A433SNW5"/>
<evidence type="ECO:0000313" key="2">
    <source>
        <dbReference type="EMBL" id="RUS70921.1"/>
    </source>
</evidence>
<dbReference type="PANTHER" id="PTHR46641">
    <property type="entry name" value="FMRFAMIDE RECEPTOR-RELATED"/>
    <property type="match status" value="1"/>
</dbReference>
<dbReference type="Gene3D" id="1.20.1070.10">
    <property type="entry name" value="Rhodopsin 7-helix transmembrane proteins"/>
    <property type="match status" value="1"/>
</dbReference>
<dbReference type="PANTHER" id="PTHR46641:SF2">
    <property type="entry name" value="FMRFAMIDE RECEPTOR"/>
    <property type="match status" value="1"/>
</dbReference>
<keyword evidence="1" id="KW-0812">Transmembrane</keyword>
<keyword evidence="1" id="KW-0472">Membrane</keyword>
<sequence length="161" mass="17780">MEMNVKVNFQDVYPSLEQASTPMSISPNISETFHPGYYLGKGAQNSCNGNGTDEYETFYRTAQFVTGLVLYPIFCITGILGNSLSLIVLSHKDMATSTNVYLLALGFSDSLKLLNDFLYSVMLVLSLHNPVAAEAMMVNVYPYAHYVFQHYVGNIVGGSHN</sequence>
<dbReference type="EMBL" id="RQTK01001305">
    <property type="protein sequence ID" value="RUS70921.1"/>
    <property type="molecule type" value="Genomic_DNA"/>
</dbReference>
<feature type="transmembrane region" description="Helical" evidence="1">
    <location>
        <begin position="68"/>
        <end position="89"/>
    </location>
</feature>
<dbReference type="OrthoDB" id="10011262at2759"/>
<evidence type="ECO:0000313" key="3">
    <source>
        <dbReference type="Proteomes" id="UP000271974"/>
    </source>
</evidence>
<reference evidence="2 3" key="1">
    <citation type="submission" date="2019-01" db="EMBL/GenBank/DDBJ databases">
        <title>A draft genome assembly of the solar-powered sea slug Elysia chlorotica.</title>
        <authorList>
            <person name="Cai H."/>
            <person name="Li Q."/>
            <person name="Fang X."/>
            <person name="Li J."/>
            <person name="Curtis N.E."/>
            <person name="Altenburger A."/>
            <person name="Shibata T."/>
            <person name="Feng M."/>
            <person name="Maeda T."/>
            <person name="Schwartz J.A."/>
            <person name="Shigenobu S."/>
            <person name="Lundholm N."/>
            <person name="Nishiyama T."/>
            <person name="Yang H."/>
            <person name="Hasebe M."/>
            <person name="Li S."/>
            <person name="Pierce S.K."/>
            <person name="Wang J."/>
        </authorList>
    </citation>
    <scope>NUCLEOTIDE SEQUENCE [LARGE SCALE GENOMIC DNA]</scope>
    <source>
        <strain evidence="2">EC2010</strain>
        <tissue evidence="2">Whole organism of an adult</tissue>
    </source>
</reference>
<organism evidence="2 3">
    <name type="scientific">Elysia chlorotica</name>
    <name type="common">Eastern emerald elysia</name>
    <name type="synonym">Sea slug</name>
    <dbReference type="NCBI Taxonomy" id="188477"/>
    <lineage>
        <taxon>Eukaryota</taxon>
        <taxon>Metazoa</taxon>
        <taxon>Spiralia</taxon>
        <taxon>Lophotrochozoa</taxon>
        <taxon>Mollusca</taxon>
        <taxon>Gastropoda</taxon>
        <taxon>Heterobranchia</taxon>
        <taxon>Euthyneura</taxon>
        <taxon>Panpulmonata</taxon>
        <taxon>Sacoglossa</taxon>
        <taxon>Placobranchoidea</taxon>
        <taxon>Plakobranchidae</taxon>
        <taxon>Elysia</taxon>
    </lineage>
</organism>
<protein>
    <recommendedName>
        <fullName evidence="4">G-protein coupled receptors family 1 profile domain-containing protein</fullName>
    </recommendedName>
</protein>
<keyword evidence="1" id="KW-1133">Transmembrane helix</keyword>
<dbReference type="SUPFAM" id="SSF81321">
    <property type="entry name" value="Family A G protein-coupled receptor-like"/>
    <property type="match status" value="1"/>
</dbReference>